<dbReference type="Proteomes" id="UP000549394">
    <property type="component" value="Unassembled WGS sequence"/>
</dbReference>
<evidence type="ECO:0000259" key="13">
    <source>
        <dbReference type="PROSITE" id="PS51496"/>
    </source>
</evidence>
<dbReference type="OrthoDB" id="6159439at2759"/>
<dbReference type="InterPro" id="IPR052294">
    <property type="entry name" value="VSX_homeobox_regulators"/>
</dbReference>
<dbReference type="Pfam" id="PF00046">
    <property type="entry name" value="Homeodomain"/>
    <property type="match status" value="1"/>
</dbReference>
<comment type="caution">
    <text evidence="14">The sequence shown here is derived from an EMBL/GenBank/DDBJ whole genome shotgun (WGS) entry which is preliminary data.</text>
</comment>
<dbReference type="PROSITE" id="PS00027">
    <property type="entry name" value="HOMEOBOX_1"/>
    <property type="match status" value="1"/>
</dbReference>
<keyword evidence="3" id="KW-0217">Developmental protein</keyword>
<dbReference type="PANTHER" id="PTHR46892">
    <property type="entry name" value="VISUAL SYSTEM HOMEOBOX 2"/>
    <property type="match status" value="1"/>
</dbReference>
<dbReference type="FunFam" id="1.10.10.60:FF:000065">
    <property type="entry name" value="Visual system homeobox 1"/>
    <property type="match status" value="1"/>
</dbReference>
<evidence type="ECO:0000256" key="10">
    <source>
        <dbReference type="RuleBase" id="RU000682"/>
    </source>
</evidence>
<evidence type="ECO:0000256" key="6">
    <source>
        <dbReference type="ARBA" id="ARBA00023155"/>
    </source>
</evidence>
<dbReference type="InterPro" id="IPR009057">
    <property type="entry name" value="Homeodomain-like_sf"/>
</dbReference>
<dbReference type="AlphaFoldDB" id="A0A7I8VUA9"/>
<organism evidence="14 15">
    <name type="scientific">Dimorphilus gyrociliatus</name>
    <dbReference type="NCBI Taxonomy" id="2664684"/>
    <lineage>
        <taxon>Eukaryota</taxon>
        <taxon>Metazoa</taxon>
        <taxon>Spiralia</taxon>
        <taxon>Lophotrochozoa</taxon>
        <taxon>Annelida</taxon>
        <taxon>Polychaeta</taxon>
        <taxon>Polychaeta incertae sedis</taxon>
        <taxon>Dinophilidae</taxon>
        <taxon>Dimorphilus</taxon>
    </lineage>
</organism>
<comment type="similarity">
    <text evidence="2">Belongs to the paired homeobox family.</text>
</comment>
<accession>A0A7I8VUA9</accession>
<dbReference type="SUPFAM" id="SSF46689">
    <property type="entry name" value="Homeodomain-like"/>
    <property type="match status" value="1"/>
</dbReference>
<evidence type="ECO:0000256" key="5">
    <source>
        <dbReference type="ARBA" id="ARBA00023125"/>
    </source>
</evidence>
<evidence type="ECO:0000259" key="12">
    <source>
        <dbReference type="PROSITE" id="PS50071"/>
    </source>
</evidence>
<evidence type="ECO:0000313" key="14">
    <source>
        <dbReference type="EMBL" id="CAD5119910.1"/>
    </source>
</evidence>
<keyword evidence="4" id="KW-0805">Transcription regulation</keyword>
<dbReference type="SMART" id="SM00389">
    <property type="entry name" value="HOX"/>
    <property type="match status" value="1"/>
</dbReference>
<feature type="domain" description="Homeobox" evidence="12">
    <location>
        <begin position="132"/>
        <end position="192"/>
    </location>
</feature>
<name>A0A7I8VUA9_9ANNE</name>
<dbReference type="CDD" id="cd00086">
    <property type="entry name" value="homeodomain"/>
    <property type="match status" value="1"/>
</dbReference>
<dbReference type="Gene3D" id="1.10.10.60">
    <property type="entry name" value="Homeodomain-like"/>
    <property type="match status" value="1"/>
</dbReference>
<feature type="domain" description="CVC" evidence="13">
    <location>
        <begin position="194"/>
        <end position="245"/>
    </location>
</feature>
<dbReference type="PROSITE" id="PS51496">
    <property type="entry name" value="CVC"/>
    <property type="match status" value="1"/>
</dbReference>
<dbReference type="GO" id="GO:1990837">
    <property type="term" value="F:sequence-specific double-stranded DNA binding"/>
    <property type="evidence" value="ECO:0007669"/>
    <property type="project" value="TreeGrafter"/>
</dbReference>
<keyword evidence="15" id="KW-1185">Reference proteome</keyword>
<keyword evidence="8 9" id="KW-0539">Nucleus</keyword>
<comment type="subcellular location">
    <subcellularLocation>
        <location evidence="1 9 10">Nucleus</location>
    </subcellularLocation>
</comment>
<dbReference type="InterPro" id="IPR001356">
    <property type="entry name" value="HD"/>
</dbReference>
<keyword evidence="7" id="KW-0804">Transcription</keyword>
<dbReference type="InterPro" id="IPR023339">
    <property type="entry name" value="CVC"/>
</dbReference>
<keyword evidence="6 9" id="KW-0371">Homeobox</keyword>
<evidence type="ECO:0000256" key="1">
    <source>
        <dbReference type="ARBA" id="ARBA00004123"/>
    </source>
</evidence>
<dbReference type="EMBL" id="CAJFCJ010000011">
    <property type="protein sequence ID" value="CAD5119910.1"/>
    <property type="molecule type" value="Genomic_DNA"/>
</dbReference>
<evidence type="ECO:0000256" key="2">
    <source>
        <dbReference type="ARBA" id="ARBA00005733"/>
    </source>
</evidence>
<evidence type="ECO:0000256" key="11">
    <source>
        <dbReference type="SAM" id="MobiDB-lite"/>
    </source>
</evidence>
<feature type="compositionally biased region" description="Basic and acidic residues" evidence="11">
    <location>
        <begin position="242"/>
        <end position="254"/>
    </location>
</feature>
<feature type="compositionally biased region" description="Basic and acidic residues" evidence="11">
    <location>
        <begin position="262"/>
        <end position="273"/>
    </location>
</feature>
<evidence type="ECO:0000256" key="9">
    <source>
        <dbReference type="PROSITE-ProRule" id="PRU00108"/>
    </source>
</evidence>
<feature type="region of interest" description="Disordered" evidence="11">
    <location>
        <begin position="242"/>
        <end position="313"/>
    </location>
</feature>
<evidence type="ECO:0000256" key="3">
    <source>
        <dbReference type="ARBA" id="ARBA00022473"/>
    </source>
</evidence>
<feature type="region of interest" description="Disordered" evidence="11">
    <location>
        <begin position="102"/>
        <end position="135"/>
    </location>
</feature>
<dbReference type="GO" id="GO:0005634">
    <property type="term" value="C:nucleus"/>
    <property type="evidence" value="ECO:0007669"/>
    <property type="project" value="UniProtKB-SubCell"/>
</dbReference>
<dbReference type="GO" id="GO:0000981">
    <property type="term" value="F:DNA-binding transcription factor activity, RNA polymerase II-specific"/>
    <property type="evidence" value="ECO:0007669"/>
    <property type="project" value="InterPro"/>
</dbReference>
<evidence type="ECO:0000313" key="15">
    <source>
        <dbReference type="Proteomes" id="UP000549394"/>
    </source>
</evidence>
<feature type="compositionally biased region" description="Polar residues" evidence="11">
    <location>
        <begin position="102"/>
        <end position="128"/>
    </location>
</feature>
<protein>
    <submittedName>
        <fullName evidence="14">DgyrCDS8490</fullName>
    </submittedName>
</protein>
<dbReference type="PROSITE" id="PS50071">
    <property type="entry name" value="HOMEOBOX_2"/>
    <property type="match status" value="1"/>
</dbReference>
<evidence type="ECO:0000256" key="7">
    <source>
        <dbReference type="ARBA" id="ARBA00023163"/>
    </source>
</evidence>
<reference evidence="14 15" key="1">
    <citation type="submission" date="2020-08" db="EMBL/GenBank/DDBJ databases">
        <authorList>
            <person name="Hejnol A."/>
        </authorList>
    </citation>
    <scope>NUCLEOTIDE SEQUENCE [LARGE SCALE GENOMIC DNA]</scope>
</reference>
<feature type="DNA-binding region" description="Homeobox" evidence="9">
    <location>
        <begin position="134"/>
        <end position="193"/>
    </location>
</feature>
<feature type="compositionally biased region" description="Low complexity" evidence="11">
    <location>
        <begin position="1"/>
        <end position="14"/>
    </location>
</feature>
<feature type="region of interest" description="Disordered" evidence="11">
    <location>
        <begin position="1"/>
        <end position="20"/>
    </location>
</feature>
<evidence type="ECO:0000256" key="8">
    <source>
        <dbReference type="ARBA" id="ARBA00023242"/>
    </source>
</evidence>
<sequence>MSSYWPSSSRTYSSVQPSTPTQRPFAIHDLLALQPQQHFADYQHYQNAGGMPTPEDMAASPYAAWRAANLVSAFPPTSDHFVPKPSSNCYMTANDHVARQNTPHSGLSTLHSCSESLRNDSETSMNGTKSKKKKRRHRTIFTSYQLEELEKAFQDAHYPDVNAREVLSLRTNLPEDRIQVWFQNRRAKWRKTEKKWGKSSIMAEYGLYGAMVRHSLPLPESILKHNQGDESSAPWLLGMHKKSQEAAEKLKDDNSPSSALEKSADKRDRHDQTSEGSPPKVRSKAGFPSPNNQSLQAMFLQHRPPHQSLMFAQ</sequence>
<keyword evidence="5 9" id="KW-0238">DNA-binding</keyword>
<gene>
    <name evidence="14" type="ORF">DGYR_LOCUS8086</name>
</gene>
<proteinExistence type="inferred from homology"/>
<dbReference type="PANTHER" id="PTHR46892:SF3">
    <property type="entry name" value="VISUAL SYSTEM HOMEOBOX 2"/>
    <property type="match status" value="1"/>
</dbReference>
<dbReference type="InterPro" id="IPR017970">
    <property type="entry name" value="Homeobox_CS"/>
</dbReference>
<evidence type="ECO:0000256" key="4">
    <source>
        <dbReference type="ARBA" id="ARBA00023015"/>
    </source>
</evidence>